<dbReference type="AlphaFoldDB" id="A0A3A6QJH1"/>
<dbReference type="RefSeq" id="WP_120034281.1">
    <property type="nucleotide sequence ID" value="NZ_QVMU01000023.1"/>
</dbReference>
<evidence type="ECO:0000313" key="2">
    <source>
        <dbReference type="Proteomes" id="UP000273252"/>
    </source>
</evidence>
<name>A0A3A6QJH1_9VIBR</name>
<sequence>MKNDCSYDEMAKDIFVCHLGMSEGEAQKQLATIFPRSKNDVTIKSYPDQKLTKHSDNKKV</sequence>
<organism evidence="1 2">
    <name type="scientific">Vibrio sinensis</name>
    <dbReference type="NCBI Taxonomy" id="2302434"/>
    <lineage>
        <taxon>Bacteria</taxon>
        <taxon>Pseudomonadati</taxon>
        <taxon>Pseudomonadota</taxon>
        <taxon>Gammaproteobacteria</taxon>
        <taxon>Vibrionales</taxon>
        <taxon>Vibrionaceae</taxon>
        <taxon>Vibrio</taxon>
    </lineage>
</organism>
<dbReference type="Proteomes" id="UP000273252">
    <property type="component" value="Unassembled WGS sequence"/>
</dbReference>
<reference evidence="1 2" key="1">
    <citation type="submission" date="2018-08" db="EMBL/GenBank/DDBJ databases">
        <title>Vibrio isolated from the Eastern China Marginal Seas.</title>
        <authorList>
            <person name="Li Y."/>
        </authorList>
    </citation>
    <scope>NUCLEOTIDE SEQUENCE [LARGE SCALE GENOMIC DNA]</scope>
    <source>
        <strain evidence="1 2">BEI233</strain>
    </source>
</reference>
<proteinExistence type="predicted"/>
<dbReference type="OrthoDB" id="5918540at2"/>
<gene>
    <name evidence="1" type="ORF">DZ860_18600</name>
</gene>
<keyword evidence="2" id="KW-1185">Reference proteome</keyword>
<comment type="caution">
    <text evidence="1">The sequence shown here is derived from an EMBL/GenBank/DDBJ whole genome shotgun (WGS) entry which is preliminary data.</text>
</comment>
<accession>A0A3A6QJH1</accession>
<evidence type="ECO:0000313" key="1">
    <source>
        <dbReference type="EMBL" id="RJX67415.1"/>
    </source>
</evidence>
<dbReference type="EMBL" id="QVMU01000023">
    <property type="protein sequence ID" value="RJX67415.1"/>
    <property type="molecule type" value="Genomic_DNA"/>
</dbReference>
<protein>
    <submittedName>
        <fullName evidence="1">Uncharacterized protein</fullName>
    </submittedName>
</protein>